<dbReference type="EMBL" id="JBHTLY010000003">
    <property type="protein sequence ID" value="MFD1201978.1"/>
    <property type="molecule type" value="Genomic_DNA"/>
</dbReference>
<gene>
    <name evidence="1" type="ORF">ACFQ3U_08740</name>
</gene>
<sequence>MSNLSALDLSGYKWIDEKSLASFERYVLESKLGIPDSETNPALNDSDD</sequence>
<accession>A0ABW3TR74</accession>
<evidence type="ECO:0000313" key="1">
    <source>
        <dbReference type="EMBL" id="MFD1201978.1"/>
    </source>
</evidence>
<proteinExistence type="predicted"/>
<keyword evidence="2" id="KW-1185">Reference proteome</keyword>
<organism evidence="1 2">
    <name type="scientific">Leucobacter albus</name>
    <dbReference type="NCBI Taxonomy" id="272210"/>
    <lineage>
        <taxon>Bacteria</taxon>
        <taxon>Bacillati</taxon>
        <taxon>Actinomycetota</taxon>
        <taxon>Actinomycetes</taxon>
        <taxon>Micrococcales</taxon>
        <taxon>Microbacteriaceae</taxon>
        <taxon>Leucobacter</taxon>
    </lineage>
</organism>
<reference evidence="2" key="1">
    <citation type="journal article" date="2019" name="Int. J. Syst. Evol. Microbiol.">
        <title>The Global Catalogue of Microorganisms (GCM) 10K type strain sequencing project: providing services to taxonomists for standard genome sequencing and annotation.</title>
        <authorList>
            <consortium name="The Broad Institute Genomics Platform"/>
            <consortium name="The Broad Institute Genome Sequencing Center for Infectious Disease"/>
            <person name="Wu L."/>
            <person name="Ma J."/>
        </authorList>
    </citation>
    <scope>NUCLEOTIDE SEQUENCE [LARGE SCALE GENOMIC DNA]</scope>
    <source>
        <strain evidence="2">CCUG 50213</strain>
    </source>
</reference>
<comment type="caution">
    <text evidence="1">The sequence shown here is derived from an EMBL/GenBank/DDBJ whole genome shotgun (WGS) entry which is preliminary data.</text>
</comment>
<name>A0ABW3TR74_9MICO</name>
<dbReference type="Proteomes" id="UP001597181">
    <property type="component" value="Unassembled WGS sequence"/>
</dbReference>
<protein>
    <submittedName>
        <fullName evidence="1">Uncharacterized protein</fullName>
    </submittedName>
</protein>
<evidence type="ECO:0000313" key="2">
    <source>
        <dbReference type="Proteomes" id="UP001597181"/>
    </source>
</evidence>
<dbReference type="RefSeq" id="WP_343961870.1">
    <property type="nucleotide sequence ID" value="NZ_BAAAKZ010000013.1"/>
</dbReference>